<evidence type="ECO:0000256" key="1">
    <source>
        <dbReference type="SAM" id="MobiDB-lite"/>
    </source>
</evidence>
<evidence type="ECO:0000313" key="4">
    <source>
        <dbReference type="EnsemblMetazoa" id="PHUM221170-PA"/>
    </source>
</evidence>
<dbReference type="RefSeq" id="XP_002425804.1">
    <property type="nucleotide sequence ID" value="XM_002425759.1"/>
</dbReference>
<sequence>MSAREIILDGGSPWGFRIHGGCDLGMPIKISRVNPGSKAALKGIREGDIISSINGTSTKNIRNRGAHSLLRNAGEQLRLSLNEDGLSSPRRKMKQTTVTTVFTEEPMCPSRCTGDVDSNKDFQLENEKERKKRGDVKINGGTKKKKSNRLREVIKTLKFLAFGRGGTKKEGATRGRCQKNVDAKSFRKTRGIKKNRDEEKTKGNLEDCKNLKTVVVVRDLKRSPKNYGIRGREKKIPRENGKKSPPEKPKRNNWKKLESDRKSPVFGVVRKTVGKTSPVVSYRNRNSPLKSRKFKSGKRLNNFFLNETSFLSSIAEESSPPSGSETVTTTRTIHVRKYEDKGENNVTEKVQAQIHAEESNKQTREIKQNEKENGDFLSGINDRDPCIKKEKKLAFEATKIKKVEEESVENDGAENSGEMITTMEKTSNQTKENENLNDGKTNSNDGLGSEKEENVGDGKEKEKLSEKKDEKSTVEVGKNNSETKDSEKIKRTSSSSSSPVHSPNLNRKHFETDAVMTTFYTYPSVSYAGNLVQQVIIEEGSSEESQEQCPTRKLDVILEESSDLSDASDKKTKMTTGGMNAHLHVSERGPYKIYPLKEESSDVSDATFDDSTDFQTTNKGNVLKMNGGESKSEDSYEISQTETSFEISEDPSYPEPVTTYYKGAVEKEEKRIGEGFYTIKKCPNSYKYYEEESESWRSSIEPETTCNESDADVESELDSQRTPSTNEWNNKFKTSRKFYSENFNEDLKNFIKTDTLSSDPSNICGPIYENVSIVIDKNKTKDESLLSSVTSNDNFLASYDSTGNENFLRKRFENNGNKIQNNLLKHRIEAIKNDMEKILLSKAKVIDSRDEINLDRNSWTSLLNTTEKQLNESRGVPLKNFTGFVDDGEKSDVTTVKNDDNNVIIINNSCSFSQNPEALSNLAEKKILTLPYGKLILRKIGLGKCCSNNCRNSRGDVEEDMYVKSKRHLNELSDHPSDASVRSLPTSLINRDSINEDERDLSFVEFDYADARIGQIEKWYGARTMVPALFLGLSPSQKKAYEEKVNKFMTEEVEAASLLDLHQKFLQRRSYDETNSLTRKKNTCYDSKTKDNSIILTHIGKPGGMFGKTEMELKKNEKIWDGRMKEKKMADKEINLLMQSCKESGQSPDGNENFVVENCENLNVSDHVLKSVARNDDRDLFSSVKKMNAKSCDVKNEEKINEKSGGGEAVGKSCLLAILQNATSDTFVPELTLAESSVESASEINEDSSVRSQKSVINSWHSNPIFANKNTNDEKHENETDDLFEEGPGKSFERIWNKEKKISECGALGESPTRVAYRPKTICCEKETDVVSCVKEPIFEKKIAPLKNAPVPGKQSKPEEGSIVTENLPPVSDVIKSFEEPKSSTVKPNSSEDFARKKREIRIDNERYRISRKGDIAFLQNGDARFKNGKQQIARREKRKSMPASLLSEKEIFKQKMYNEYMSKLAERIERRQKKVIKVSQSNEFEFTDYWKGEISNLENEDLISYGDKIGFDNYKENGGNECSTNYKRNSVQLILDDTIDVDNLPKHLKELLLVEEDDFPELFYEIDENLILSKGFLFGRANGRTERERSRCFKQSS</sequence>
<dbReference type="HOGENOM" id="CLU_244405_0_0_1"/>
<dbReference type="CTD" id="8237764"/>
<feature type="region of interest" description="Disordered" evidence="1">
    <location>
        <begin position="356"/>
        <end position="383"/>
    </location>
</feature>
<dbReference type="Pfam" id="PF00595">
    <property type="entry name" value="PDZ"/>
    <property type="match status" value="1"/>
</dbReference>
<dbReference type="EnsemblMetazoa" id="PHUM221170-RA">
    <property type="protein sequence ID" value="PHUM221170-PA"/>
    <property type="gene ID" value="PHUM221170"/>
</dbReference>
<keyword evidence="5" id="KW-1185">Reference proteome</keyword>
<dbReference type="InterPro" id="IPR001478">
    <property type="entry name" value="PDZ"/>
</dbReference>
<reference evidence="4" key="3">
    <citation type="submission" date="2021-02" db="UniProtKB">
        <authorList>
            <consortium name="EnsemblMetazoa"/>
        </authorList>
    </citation>
    <scope>IDENTIFICATION</scope>
    <source>
        <strain evidence="4">USDA</strain>
    </source>
</reference>
<dbReference type="Gene3D" id="2.30.42.10">
    <property type="match status" value="1"/>
</dbReference>
<feature type="compositionally biased region" description="Basic and acidic residues" evidence="1">
    <location>
        <begin position="356"/>
        <end position="374"/>
    </location>
</feature>
<dbReference type="OrthoDB" id="44841at2759"/>
<evidence type="ECO:0000313" key="5">
    <source>
        <dbReference type="Proteomes" id="UP000009046"/>
    </source>
</evidence>
<feature type="compositionally biased region" description="Basic and acidic residues" evidence="1">
    <location>
        <begin position="481"/>
        <end position="490"/>
    </location>
</feature>
<name>E0VI60_PEDHC</name>
<proteinExistence type="predicted"/>
<feature type="domain" description="PDZ" evidence="2">
    <location>
        <begin position="11"/>
        <end position="85"/>
    </location>
</feature>
<evidence type="ECO:0000259" key="2">
    <source>
        <dbReference type="PROSITE" id="PS50106"/>
    </source>
</evidence>
<dbReference type="Proteomes" id="UP000009046">
    <property type="component" value="Unassembled WGS sequence"/>
</dbReference>
<feature type="compositionally biased region" description="Polar residues" evidence="1">
    <location>
        <begin position="423"/>
        <end position="446"/>
    </location>
</feature>
<dbReference type="PROSITE" id="PS50106">
    <property type="entry name" value="PDZ"/>
    <property type="match status" value="1"/>
</dbReference>
<dbReference type="SUPFAM" id="SSF50156">
    <property type="entry name" value="PDZ domain-like"/>
    <property type="match status" value="1"/>
</dbReference>
<dbReference type="EMBL" id="AAZO01002553">
    <property type="status" value="NOT_ANNOTATED_CDS"/>
    <property type="molecule type" value="Genomic_DNA"/>
</dbReference>
<dbReference type="SMART" id="SM00228">
    <property type="entry name" value="PDZ"/>
    <property type="match status" value="1"/>
</dbReference>
<organism>
    <name type="scientific">Pediculus humanus subsp. corporis</name>
    <name type="common">Body louse</name>
    <dbReference type="NCBI Taxonomy" id="121224"/>
    <lineage>
        <taxon>Eukaryota</taxon>
        <taxon>Metazoa</taxon>
        <taxon>Ecdysozoa</taxon>
        <taxon>Arthropoda</taxon>
        <taxon>Hexapoda</taxon>
        <taxon>Insecta</taxon>
        <taxon>Pterygota</taxon>
        <taxon>Neoptera</taxon>
        <taxon>Paraneoptera</taxon>
        <taxon>Psocodea</taxon>
        <taxon>Troctomorpha</taxon>
        <taxon>Phthiraptera</taxon>
        <taxon>Anoplura</taxon>
        <taxon>Pediculidae</taxon>
        <taxon>Pediculus</taxon>
    </lineage>
</organism>
<dbReference type="InterPro" id="IPR036034">
    <property type="entry name" value="PDZ_sf"/>
</dbReference>
<dbReference type="EMBL" id="DS235184">
    <property type="protein sequence ID" value="EEB13066.1"/>
    <property type="molecule type" value="Genomic_DNA"/>
</dbReference>
<feature type="compositionally biased region" description="Basic and acidic residues" evidence="1">
    <location>
        <begin position="448"/>
        <end position="473"/>
    </location>
</feature>
<feature type="compositionally biased region" description="Basic and acidic residues" evidence="1">
    <location>
        <begin position="230"/>
        <end position="262"/>
    </location>
</feature>
<reference evidence="3" key="2">
    <citation type="submission" date="2007-04" db="EMBL/GenBank/DDBJ databases">
        <title>The genome of the human body louse.</title>
        <authorList>
            <consortium name="The Human Body Louse Genome Consortium"/>
            <person name="Kirkness E."/>
            <person name="Walenz B."/>
            <person name="Hass B."/>
            <person name="Bruggner R."/>
            <person name="Strausberg R."/>
        </authorList>
    </citation>
    <scope>NUCLEOTIDE SEQUENCE</scope>
    <source>
        <strain evidence="3">USDA</strain>
    </source>
</reference>
<feature type="region of interest" description="Disordered" evidence="1">
    <location>
        <begin position="405"/>
        <end position="506"/>
    </location>
</feature>
<evidence type="ECO:0000313" key="3">
    <source>
        <dbReference type="EMBL" id="EEB13066.1"/>
    </source>
</evidence>
<accession>E0VI60</accession>
<dbReference type="GeneID" id="8237764"/>
<reference evidence="3" key="1">
    <citation type="submission" date="2007-04" db="EMBL/GenBank/DDBJ databases">
        <title>Annotation of Pediculus humanus corporis strain USDA.</title>
        <authorList>
            <person name="Kirkness E."/>
            <person name="Hannick L."/>
            <person name="Hass B."/>
            <person name="Bruggner R."/>
            <person name="Lawson D."/>
            <person name="Bidwell S."/>
            <person name="Joardar V."/>
            <person name="Caler E."/>
            <person name="Walenz B."/>
            <person name="Inman J."/>
            <person name="Schobel S."/>
            <person name="Galinsky K."/>
            <person name="Amedeo P."/>
            <person name="Strausberg R."/>
        </authorList>
    </citation>
    <scope>NUCLEOTIDE SEQUENCE</scope>
    <source>
        <strain evidence="3">USDA</strain>
    </source>
</reference>
<dbReference type="KEGG" id="phu:Phum_PHUM221170"/>
<dbReference type="VEuPathDB" id="VectorBase:PHUM221170"/>
<dbReference type="FunFam" id="2.30.42.10:FF:000055">
    <property type="entry name" value="PDZ and LIM domain protein 3"/>
    <property type="match status" value="1"/>
</dbReference>
<feature type="region of interest" description="Disordered" evidence="1">
    <location>
        <begin position="123"/>
        <end position="146"/>
    </location>
</feature>
<protein>
    <submittedName>
        <fullName evidence="3">Alpha-actinin-2-associated lim protein/alp, putative</fullName>
    </submittedName>
</protein>
<feature type="region of interest" description="Disordered" evidence="1">
    <location>
        <begin position="225"/>
        <end position="262"/>
    </location>
</feature>
<dbReference type="InParanoid" id="E0VI60"/>
<dbReference type="eggNOG" id="KOG1703">
    <property type="taxonomic scope" value="Eukaryota"/>
</dbReference>
<gene>
    <name evidence="4" type="primary">8237764</name>
    <name evidence="3" type="ORF">Phum_PHUM221170</name>
</gene>
<feature type="region of interest" description="Disordered" evidence="1">
    <location>
        <begin position="1263"/>
        <end position="1288"/>
    </location>
</feature>